<sequence>MRGWTERNGWTERKRPTSRGVGGGSTWRGNAAPRVSYTRCFRCLQMGHWSKDCRDPVVCRQCRGLGHRAADCGARKGGSPNLVRGSRGIPLAAPTFNLSTGFTATAEAAFLRGSVIGIARGALPMLQEVKEAMEKEWGRDPAVRIRNLGAGYFTISDFESGRREWMLKEGSLRLSRGSLEIRPWTPAFAARPVRTRAWRVRFLGLPLHWIDAGCVVEMAAKFGKLVDISYSGMSCDGKSMKEVTLEADEGVTFPSTMILSDGMEKYHVGVEAVEMRNGPKRTWAEVVGDARAEMTGSTKGSPELKVARWVPVPSRTQGMASDVRSVSETVEYGVKAIMQVGPPGDSDQQIKLPQGVGSVTSSPSGTVNGVVPAQSNDGKPDVQLASKGMELARGSPEGCLSLKKHSGIGAKVKEDGRMPRDEVFMDVGTRGSGGRTPGGSTYKGVVPRPAPEGVLFPFGPGSVGPGWAWAWVGNDLKSGGDLYMPIRSPSPNFVTGSTSHGPIDQRSPERVMISEEVLQGETPSRTGKARQREIVLTHKEEHTCARGQSVGLLVGQGTDKGSFLGGVAAEFGKQGPFEENEIKEVSGATRLVADVQEMVSVQEESSQQDVGGNVVLHV</sequence>
<dbReference type="Pfam" id="PF00098">
    <property type="entry name" value="zf-CCHC"/>
    <property type="match status" value="1"/>
</dbReference>
<keyword evidence="1" id="KW-0863">Zinc-finger</keyword>
<dbReference type="SUPFAM" id="SSF57756">
    <property type="entry name" value="Retrovirus zinc finger-like domains"/>
    <property type="match status" value="1"/>
</dbReference>
<dbReference type="AlphaFoldDB" id="A0AAV9F1J1"/>
<reference evidence="4" key="2">
    <citation type="submission" date="2023-06" db="EMBL/GenBank/DDBJ databases">
        <authorList>
            <person name="Ma L."/>
            <person name="Liu K.-W."/>
            <person name="Li Z."/>
            <person name="Hsiao Y.-Y."/>
            <person name="Qi Y."/>
            <person name="Fu T."/>
            <person name="Tang G."/>
            <person name="Zhang D."/>
            <person name="Sun W.-H."/>
            <person name="Liu D.-K."/>
            <person name="Li Y."/>
            <person name="Chen G.-Z."/>
            <person name="Liu X.-D."/>
            <person name="Liao X.-Y."/>
            <person name="Jiang Y.-T."/>
            <person name="Yu X."/>
            <person name="Hao Y."/>
            <person name="Huang J."/>
            <person name="Zhao X.-W."/>
            <person name="Ke S."/>
            <person name="Chen Y.-Y."/>
            <person name="Wu W.-L."/>
            <person name="Hsu J.-L."/>
            <person name="Lin Y.-F."/>
            <person name="Huang M.-D."/>
            <person name="Li C.-Y."/>
            <person name="Huang L."/>
            <person name="Wang Z.-W."/>
            <person name="Zhao X."/>
            <person name="Zhong W.-Y."/>
            <person name="Peng D.-H."/>
            <person name="Ahmad S."/>
            <person name="Lan S."/>
            <person name="Zhang J.-S."/>
            <person name="Tsai W.-C."/>
            <person name="Van De Peer Y."/>
            <person name="Liu Z.-J."/>
        </authorList>
    </citation>
    <scope>NUCLEOTIDE SEQUENCE</scope>
    <source>
        <strain evidence="4">CP</strain>
        <tissue evidence="4">Leaves</tissue>
    </source>
</reference>
<dbReference type="GO" id="GO:0003676">
    <property type="term" value="F:nucleic acid binding"/>
    <property type="evidence" value="ECO:0007669"/>
    <property type="project" value="InterPro"/>
</dbReference>
<dbReference type="InterPro" id="IPR001878">
    <property type="entry name" value="Znf_CCHC"/>
</dbReference>
<dbReference type="InterPro" id="IPR036875">
    <property type="entry name" value="Znf_CCHC_sf"/>
</dbReference>
<dbReference type="PROSITE" id="PS50158">
    <property type="entry name" value="ZF_CCHC"/>
    <property type="match status" value="1"/>
</dbReference>
<keyword evidence="1" id="KW-0479">Metal-binding</keyword>
<feature type="domain" description="CCHC-type" evidence="3">
    <location>
        <begin position="39"/>
        <end position="55"/>
    </location>
</feature>
<evidence type="ECO:0000259" key="3">
    <source>
        <dbReference type="PROSITE" id="PS50158"/>
    </source>
</evidence>
<feature type="region of interest" description="Disordered" evidence="2">
    <location>
        <begin position="425"/>
        <end position="446"/>
    </location>
</feature>
<gene>
    <name evidence="4" type="ORF">QJS10_CPB04g01550</name>
</gene>
<dbReference type="Proteomes" id="UP001180020">
    <property type="component" value="Unassembled WGS sequence"/>
</dbReference>
<dbReference type="Gene3D" id="4.10.60.10">
    <property type="entry name" value="Zinc finger, CCHC-type"/>
    <property type="match status" value="1"/>
</dbReference>
<name>A0AAV9F1J1_ACOCL</name>
<reference evidence="4" key="1">
    <citation type="journal article" date="2023" name="Nat. Commun.">
        <title>Diploid and tetraploid genomes of Acorus and the evolution of monocots.</title>
        <authorList>
            <person name="Ma L."/>
            <person name="Liu K.W."/>
            <person name="Li Z."/>
            <person name="Hsiao Y.Y."/>
            <person name="Qi Y."/>
            <person name="Fu T."/>
            <person name="Tang G.D."/>
            <person name="Zhang D."/>
            <person name="Sun W.H."/>
            <person name="Liu D.K."/>
            <person name="Li Y."/>
            <person name="Chen G.Z."/>
            <person name="Liu X.D."/>
            <person name="Liao X.Y."/>
            <person name="Jiang Y.T."/>
            <person name="Yu X."/>
            <person name="Hao Y."/>
            <person name="Huang J."/>
            <person name="Zhao X.W."/>
            <person name="Ke S."/>
            <person name="Chen Y.Y."/>
            <person name="Wu W.L."/>
            <person name="Hsu J.L."/>
            <person name="Lin Y.F."/>
            <person name="Huang M.D."/>
            <person name="Li C.Y."/>
            <person name="Huang L."/>
            <person name="Wang Z.W."/>
            <person name="Zhao X."/>
            <person name="Zhong W.Y."/>
            <person name="Peng D.H."/>
            <person name="Ahmad S."/>
            <person name="Lan S."/>
            <person name="Zhang J.S."/>
            <person name="Tsai W.C."/>
            <person name="Van de Peer Y."/>
            <person name="Liu Z.J."/>
        </authorList>
    </citation>
    <scope>NUCLEOTIDE SEQUENCE</scope>
    <source>
        <strain evidence="4">CP</strain>
    </source>
</reference>
<organism evidence="4 5">
    <name type="scientific">Acorus calamus</name>
    <name type="common">Sweet flag</name>
    <dbReference type="NCBI Taxonomy" id="4465"/>
    <lineage>
        <taxon>Eukaryota</taxon>
        <taxon>Viridiplantae</taxon>
        <taxon>Streptophyta</taxon>
        <taxon>Embryophyta</taxon>
        <taxon>Tracheophyta</taxon>
        <taxon>Spermatophyta</taxon>
        <taxon>Magnoliopsida</taxon>
        <taxon>Liliopsida</taxon>
        <taxon>Acoraceae</taxon>
        <taxon>Acorus</taxon>
    </lineage>
</organism>
<accession>A0AAV9F1J1</accession>
<evidence type="ECO:0000313" key="5">
    <source>
        <dbReference type="Proteomes" id="UP001180020"/>
    </source>
</evidence>
<proteinExistence type="predicted"/>
<evidence type="ECO:0000256" key="2">
    <source>
        <dbReference type="SAM" id="MobiDB-lite"/>
    </source>
</evidence>
<dbReference type="EMBL" id="JAUJYO010000004">
    <property type="protein sequence ID" value="KAK1318218.1"/>
    <property type="molecule type" value="Genomic_DNA"/>
</dbReference>
<keyword evidence="1" id="KW-0862">Zinc</keyword>
<comment type="caution">
    <text evidence="4">The sequence shown here is derived from an EMBL/GenBank/DDBJ whole genome shotgun (WGS) entry which is preliminary data.</text>
</comment>
<feature type="region of interest" description="Disordered" evidence="2">
    <location>
        <begin position="1"/>
        <end position="28"/>
    </location>
</feature>
<keyword evidence="5" id="KW-1185">Reference proteome</keyword>
<dbReference type="GO" id="GO:0008270">
    <property type="term" value="F:zinc ion binding"/>
    <property type="evidence" value="ECO:0007669"/>
    <property type="project" value="UniProtKB-KW"/>
</dbReference>
<evidence type="ECO:0000313" key="4">
    <source>
        <dbReference type="EMBL" id="KAK1318218.1"/>
    </source>
</evidence>
<dbReference type="SMART" id="SM00343">
    <property type="entry name" value="ZnF_C2HC"/>
    <property type="match status" value="2"/>
</dbReference>
<protein>
    <recommendedName>
        <fullName evidence="3">CCHC-type domain-containing protein</fullName>
    </recommendedName>
</protein>
<evidence type="ECO:0000256" key="1">
    <source>
        <dbReference type="PROSITE-ProRule" id="PRU00047"/>
    </source>
</evidence>